<organism evidence="3 4">
    <name type="scientific">Dentipellis fragilis</name>
    <dbReference type="NCBI Taxonomy" id="205917"/>
    <lineage>
        <taxon>Eukaryota</taxon>
        <taxon>Fungi</taxon>
        <taxon>Dikarya</taxon>
        <taxon>Basidiomycota</taxon>
        <taxon>Agaricomycotina</taxon>
        <taxon>Agaricomycetes</taxon>
        <taxon>Russulales</taxon>
        <taxon>Hericiaceae</taxon>
        <taxon>Dentipellis</taxon>
    </lineage>
</organism>
<protein>
    <submittedName>
        <fullName evidence="3">Uncharacterized protein</fullName>
    </submittedName>
</protein>
<keyword evidence="2" id="KW-0812">Transmembrane</keyword>
<dbReference type="OrthoDB" id="269822at2759"/>
<dbReference type="Gene3D" id="2.60.40.150">
    <property type="entry name" value="C2 domain"/>
    <property type="match status" value="1"/>
</dbReference>
<dbReference type="AlphaFoldDB" id="A0A4Y9Z0M9"/>
<feature type="transmembrane region" description="Helical" evidence="2">
    <location>
        <begin position="176"/>
        <end position="197"/>
    </location>
</feature>
<feature type="compositionally biased region" description="Basic residues" evidence="1">
    <location>
        <begin position="1"/>
        <end position="17"/>
    </location>
</feature>
<dbReference type="EMBL" id="SEOQ01000189">
    <property type="protein sequence ID" value="TFY67468.1"/>
    <property type="molecule type" value="Genomic_DNA"/>
</dbReference>
<feature type="non-terminal residue" evidence="3">
    <location>
        <position position="1"/>
    </location>
</feature>
<evidence type="ECO:0000256" key="1">
    <source>
        <dbReference type="SAM" id="MobiDB-lite"/>
    </source>
</evidence>
<dbReference type="SUPFAM" id="SSF49562">
    <property type="entry name" value="C2 domain (Calcium/lipid-binding domain, CaLB)"/>
    <property type="match status" value="1"/>
</dbReference>
<dbReference type="STRING" id="205917.A0A4Y9Z0M9"/>
<feature type="region of interest" description="Disordered" evidence="1">
    <location>
        <begin position="1"/>
        <end position="23"/>
    </location>
</feature>
<comment type="caution">
    <text evidence="3">The sequence shown here is derived from an EMBL/GenBank/DDBJ whole genome shotgun (WGS) entry which is preliminary data.</text>
</comment>
<evidence type="ECO:0000313" key="4">
    <source>
        <dbReference type="Proteomes" id="UP000298327"/>
    </source>
</evidence>
<feature type="transmembrane region" description="Helical" evidence="2">
    <location>
        <begin position="137"/>
        <end position="156"/>
    </location>
</feature>
<proteinExistence type="predicted"/>
<evidence type="ECO:0000313" key="3">
    <source>
        <dbReference type="EMBL" id="TFY67468.1"/>
    </source>
</evidence>
<sequence length="210" mass="23244">QTGRTRLSRRTRQRVRTARPGVAPGLAGAPAAPARMVSYRTSVVKNNGFNPVWEEALSLPFDCVGDMRELVFVRFAVKEEGEDEKEPLAVYCISLGSLQEALAVPLLDALRADQHSRRVNAPTPLNALSSPGLSLNFAYVLSISPFSISRSFQLILIFKHANNPVSPQPSRSPVSYPLLCIPIAYALPLRSFVLRYLELMMYYTRTTAPP</sequence>
<name>A0A4Y9Z0M9_9AGAM</name>
<dbReference type="CDD" id="cd00275">
    <property type="entry name" value="C2_PLC_like"/>
    <property type="match status" value="1"/>
</dbReference>
<evidence type="ECO:0000256" key="2">
    <source>
        <dbReference type="SAM" id="Phobius"/>
    </source>
</evidence>
<reference evidence="3 4" key="1">
    <citation type="submission" date="2019-02" db="EMBL/GenBank/DDBJ databases">
        <title>Genome sequencing of the rare red list fungi Dentipellis fragilis.</title>
        <authorList>
            <person name="Buettner E."/>
            <person name="Kellner H."/>
        </authorList>
    </citation>
    <scope>NUCLEOTIDE SEQUENCE [LARGE SCALE GENOMIC DNA]</scope>
    <source>
        <strain evidence="3 4">DSM 105465</strain>
    </source>
</reference>
<gene>
    <name evidence="3" type="ORF">EVG20_g3926</name>
</gene>
<dbReference type="Proteomes" id="UP000298327">
    <property type="component" value="Unassembled WGS sequence"/>
</dbReference>
<keyword evidence="2" id="KW-1133">Transmembrane helix</keyword>
<keyword evidence="4" id="KW-1185">Reference proteome</keyword>
<keyword evidence="2" id="KW-0472">Membrane</keyword>
<accession>A0A4Y9Z0M9</accession>
<dbReference type="InterPro" id="IPR035892">
    <property type="entry name" value="C2_domain_sf"/>
</dbReference>